<gene>
    <name evidence="2" type="ORF">MNBD_PLANCTO02-1097</name>
</gene>
<dbReference type="InterPro" id="IPR009057">
    <property type="entry name" value="Homeodomain-like_sf"/>
</dbReference>
<evidence type="ECO:0000313" key="2">
    <source>
        <dbReference type="EMBL" id="VAX39728.1"/>
    </source>
</evidence>
<dbReference type="EMBL" id="UOGL01000362">
    <property type="protein sequence ID" value="VAX39728.1"/>
    <property type="molecule type" value="Genomic_DNA"/>
</dbReference>
<dbReference type="Gene3D" id="1.10.10.60">
    <property type="entry name" value="Homeodomain-like"/>
    <property type="match status" value="1"/>
</dbReference>
<proteinExistence type="predicted"/>
<reference evidence="2" key="1">
    <citation type="submission" date="2018-06" db="EMBL/GenBank/DDBJ databases">
        <authorList>
            <person name="Zhirakovskaya E."/>
        </authorList>
    </citation>
    <scope>NUCLEOTIDE SEQUENCE</scope>
</reference>
<organism evidence="2">
    <name type="scientific">hydrothermal vent metagenome</name>
    <dbReference type="NCBI Taxonomy" id="652676"/>
    <lineage>
        <taxon>unclassified sequences</taxon>
        <taxon>metagenomes</taxon>
        <taxon>ecological metagenomes</taxon>
    </lineage>
</organism>
<dbReference type="SUPFAM" id="SSF46689">
    <property type="entry name" value="Homeodomain-like"/>
    <property type="match status" value="1"/>
</dbReference>
<dbReference type="GO" id="GO:0043565">
    <property type="term" value="F:sequence-specific DNA binding"/>
    <property type="evidence" value="ECO:0007669"/>
    <property type="project" value="InterPro"/>
</dbReference>
<evidence type="ECO:0000259" key="1">
    <source>
        <dbReference type="Pfam" id="PF02954"/>
    </source>
</evidence>
<name>A0A3B1DUJ9_9ZZZZ</name>
<dbReference type="AlphaFoldDB" id="A0A3B1DUJ9"/>
<protein>
    <submittedName>
        <fullName evidence="2">Nitrogen regulation protein NR(I)</fullName>
    </submittedName>
</protein>
<dbReference type="PRINTS" id="PR01590">
    <property type="entry name" value="HTHFIS"/>
</dbReference>
<dbReference type="Pfam" id="PF02954">
    <property type="entry name" value="HTH_8"/>
    <property type="match status" value="1"/>
</dbReference>
<sequence length="58" mass="6610">MKSAMASPERQLIIEALEANGWNRQKSASMLGINRTTLYKKMKKYDISFEKIMAQSNG</sequence>
<feature type="domain" description="DNA binding HTH" evidence="1">
    <location>
        <begin position="9"/>
        <end position="45"/>
    </location>
</feature>
<accession>A0A3B1DUJ9</accession>
<dbReference type="InterPro" id="IPR002197">
    <property type="entry name" value="HTH_Fis"/>
</dbReference>